<dbReference type="Proteomes" id="UP000182284">
    <property type="component" value="Unassembled WGS sequence"/>
</dbReference>
<dbReference type="AlphaFoldDB" id="A0A1G7S3I9"/>
<accession>A0A1G7S3I9</accession>
<evidence type="ECO:0000313" key="2">
    <source>
        <dbReference type="Proteomes" id="UP000182284"/>
    </source>
</evidence>
<name>A0A1G7S3I9_9RHOB</name>
<gene>
    <name evidence="1" type="ORF">SAMN04488117_11367</name>
</gene>
<sequence>MRTAPTPSREETRANATFEALIWSMSRPGRLRDLPERGEAQIIEALIDRECHVFCADPLLMPKVLETGARIAALAGADHVFLGALTDLDGLKSLSTGSDLYPDGGASVVIRARLGEGPRLRLTGPGIETEECVHIGGVPDGFWSLRRDLIQYPIGFDVFFIDGAQVLGLPRSTKVEML</sequence>
<evidence type="ECO:0000313" key="1">
    <source>
        <dbReference type="EMBL" id="SDG17566.1"/>
    </source>
</evidence>
<dbReference type="SUPFAM" id="SSF159709">
    <property type="entry name" value="PhnH-like"/>
    <property type="match status" value="1"/>
</dbReference>
<dbReference type="Gene3D" id="3.40.50.11310">
    <property type="entry name" value="Bacterial phosphonate metabolism protein PhnH"/>
    <property type="match status" value="1"/>
</dbReference>
<dbReference type="GO" id="GO:0019634">
    <property type="term" value="P:organic phosphonate metabolic process"/>
    <property type="evidence" value="ECO:0007669"/>
    <property type="project" value="InterPro"/>
</dbReference>
<protein>
    <submittedName>
        <fullName evidence="1">Alpha-D-ribose 1-methylphosphonate 5-triphosphate synthase subunit PhnH</fullName>
    </submittedName>
</protein>
<dbReference type="InterPro" id="IPR008772">
    <property type="entry name" value="Phosphonate_metab_PhnH"/>
</dbReference>
<reference evidence="1 2" key="1">
    <citation type="submission" date="2016-10" db="EMBL/GenBank/DDBJ databases">
        <authorList>
            <person name="de Groot N.N."/>
        </authorList>
    </citation>
    <scope>NUCLEOTIDE SEQUENCE [LARGE SCALE GENOMIC DNA]</scope>
    <source>
        <strain evidence="1 2">DSM 27375</strain>
    </source>
</reference>
<dbReference type="EMBL" id="FNBL01000013">
    <property type="protein sequence ID" value="SDG17566.1"/>
    <property type="molecule type" value="Genomic_DNA"/>
</dbReference>
<proteinExistence type="predicted"/>
<dbReference type="Pfam" id="PF05845">
    <property type="entry name" value="PhnH"/>
    <property type="match status" value="1"/>
</dbReference>
<organism evidence="1 2">
    <name type="scientific">Celeribacter baekdonensis</name>
    <dbReference type="NCBI Taxonomy" id="875171"/>
    <lineage>
        <taxon>Bacteria</taxon>
        <taxon>Pseudomonadati</taxon>
        <taxon>Pseudomonadota</taxon>
        <taxon>Alphaproteobacteria</taxon>
        <taxon>Rhodobacterales</taxon>
        <taxon>Roseobacteraceae</taxon>
        <taxon>Celeribacter</taxon>
    </lineage>
</organism>
<dbReference type="OrthoDB" id="7947094at2"/>
<dbReference type="NCBIfam" id="TIGR03292">
    <property type="entry name" value="PhnH_redo"/>
    <property type="match status" value="1"/>
</dbReference>
<dbReference type="RefSeq" id="WP_074646499.1">
    <property type="nucleotide sequence ID" value="NZ_FNBL01000013.1"/>
</dbReference>
<dbReference type="InterPro" id="IPR038058">
    <property type="entry name" value="PhnH-like_sp"/>
</dbReference>